<dbReference type="InterPro" id="IPR020591">
    <property type="entry name" value="Chromosome_initiator_DnaA-like"/>
</dbReference>
<sequence>MKQLWQGIKNSLGDQIPGHAFRMWIDPLEALQSDAPHNGSADDSVMRLQCPNLFFQKRVKEHFSHLILNELQRLAGQSMKLELVIGNGKPAKRREMPAAEQLPLPNMTIQPHCGRMLRRDYTFDHFVVGRNNEFAYSAALSVAARKSHQQQSLFLLSKTGMGKSHLSQAIGHQIMNTFPTERVYYMTAEDFTSEMVSSYKTNSVSLFKEKYNNGCDVLLLEDIHYLSGKERTQIELAHTLDSLLNENKRIIFSSCCSPTEIPKISENLRSRLTSGLISNIEPPDYRVRLRILKQYARANSWRIPVEVLEYLACELTNDVRQLKSGLVGVSTRASLLGSAIDLKLAAGVIENMVQKSRQVTIDAIKQLVCKYYNITPKDLVSPSRKQGIVRPRQVAMYLARHYTDQPLQAIGKCFNRYHATALHAIGTVEKGIRLGSPIKGQVDYLQEKLESGDF</sequence>
<evidence type="ECO:0000259" key="11">
    <source>
        <dbReference type="SMART" id="SM00760"/>
    </source>
</evidence>
<comment type="domain">
    <text evidence="7">Domain I is involved in oligomerization and binding regulators, domain II is flexibile and of varying length in different bacteria, domain III forms the AAA+ region, while domain IV binds dsDNA.</text>
</comment>
<evidence type="ECO:0000256" key="7">
    <source>
        <dbReference type="HAMAP-Rule" id="MF_00377"/>
    </source>
</evidence>
<keyword evidence="3 7" id="KW-0547">Nucleotide-binding</keyword>
<dbReference type="SUPFAM" id="SSF52540">
    <property type="entry name" value="P-loop containing nucleoside triphosphate hydrolases"/>
    <property type="match status" value="1"/>
</dbReference>
<proteinExistence type="inferred from homology"/>
<dbReference type="GO" id="GO:0005524">
    <property type="term" value="F:ATP binding"/>
    <property type="evidence" value="ECO:0007669"/>
    <property type="project" value="UniProtKB-UniRule"/>
</dbReference>
<comment type="subunit">
    <text evidence="7">Oligomerizes as a right-handed, spiral filament on DNA at oriC.</text>
</comment>
<dbReference type="GO" id="GO:0005737">
    <property type="term" value="C:cytoplasm"/>
    <property type="evidence" value="ECO:0007669"/>
    <property type="project" value="UniProtKB-SubCell"/>
</dbReference>
<feature type="binding site" evidence="7">
    <location>
        <position position="162"/>
    </location>
    <ligand>
        <name>ATP</name>
        <dbReference type="ChEBI" id="CHEBI:30616"/>
    </ligand>
</feature>
<evidence type="ECO:0000256" key="10">
    <source>
        <dbReference type="RuleBase" id="RU004227"/>
    </source>
</evidence>
<dbReference type="InterPro" id="IPR001957">
    <property type="entry name" value="Chromosome_initiator_DnaA"/>
</dbReference>
<feature type="domain" description="Chromosomal replication initiator DnaA C-terminal" evidence="11">
    <location>
        <begin position="360"/>
        <end position="428"/>
    </location>
</feature>
<keyword evidence="4 7" id="KW-0067">ATP-binding</keyword>
<dbReference type="Gene3D" id="3.40.50.300">
    <property type="entry name" value="P-loop containing nucleotide triphosphate hydrolases"/>
    <property type="match status" value="1"/>
</dbReference>
<evidence type="ECO:0000256" key="3">
    <source>
        <dbReference type="ARBA" id="ARBA00022741"/>
    </source>
</evidence>
<dbReference type="RefSeq" id="WP_246905962.1">
    <property type="nucleotide sequence ID" value="NZ_JALJRB010000008.1"/>
</dbReference>
<dbReference type="GO" id="GO:0005886">
    <property type="term" value="C:plasma membrane"/>
    <property type="evidence" value="ECO:0007669"/>
    <property type="project" value="TreeGrafter"/>
</dbReference>
<dbReference type="Proteomes" id="UP001165427">
    <property type="component" value="Unassembled WGS sequence"/>
</dbReference>
<dbReference type="InterPro" id="IPR013159">
    <property type="entry name" value="DnaA_C"/>
</dbReference>
<comment type="similarity">
    <text evidence="7 10">Belongs to the DnaA family.</text>
</comment>
<dbReference type="Pfam" id="PF08299">
    <property type="entry name" value="Bac_DnaA_C"/>
    <property type="match status" value="1"/>
</dbReference>
<dbReference type="GO" id="GO:0006270">
    <property type="term" value="P:DNA replication initiation"/>
    <property type="evidence" value="ECO:0007669"/>
    <property type="project" value="UniProtKB-UniRule"/>
</dbReference>
<comment type="caution">
    <text evidence="12">The sequence shown here is derived from an EMBL/GenBank/DDBJ whole genome shotgun (WGS) entry which is preliminary data.</text>
</comment>
<dbReference type="InterPro" id="IPR013317">
    <property type="entry name" value="DnaA_dom"/>
</dbReference>
<dbReference type="Gene3D" id="3.30.300.180">
    <property type="match status" value="1"/>
</dbReference>
<feature type="binding site" evidence="7">
    <location>
        <position position="163"/>
    </location>
    <ligand>
        <name>ATP</name>
        <dbReference type="ChEBI" id="CHEBI:30616"/>
    </ligand>
</feature>
<evidence type="ECO:0000256" key="9">
    <source>
        <dbReference type="RuleBase" id="RU000577"/>
    </source>
</evidence>
<dbReference type="EMBL" id="JALJRB010000008">
    <property type="protein sequence ID" value="MCJ8500716.1"/>
    <property type="molecule type" value="Genomic_DNA"/>
</dbReference>
<dbReference type="InterPro" id="IPR024633">
    <property type="entry name" value="DnaA_N_dom"/>
</dbReference>
<protein>
    <recommendedName>
        <fullName evidence="7 8">Chromosomal replication initiator protein DnaA</fullName>
    </recommendedName>
</protein>
<feature type="binding site" evidence="7">
    <location>
        <position position="164"/>
    </location>
    <ligand>
        <name>ATP</name>
        <dbReference type="ChEBI" id="CHEBI:30616"/>
    </ligand>
</feature>
<dbReference type="Pfam" id="PF00308">
    <property type="entry name" value="Bac_DnaA"/>
    <property type="match status" value="1"/>
</dbReference>
<dbReference type="Gene3D" id="1.10.8.60">
    <property type="match status" value="1"/>
</dbReference>
<dbReference type="PANTHER" id="PTHR30050">
    <property type="entry name" value="CHROMOSOMAL REPLICATION INITIATOR PROTEIN DNAA"/>
    <property type="match status" value="1"/>
</dbReference>
<keyword evidence="6 7" id="KW-0238">DNA-binding</keyword>
<evidence type="ECO:0000256" key="5">
    <source>
        <dbReference type="ARBA" id="ARBA00023121"/>
    </source>
</evidence>
<dbReference type="NCBIfam" id="TIGR00362">
    <property type="entry name" value="DnaA"/>
    <property type="match status" value="1"/>
</dbReference>
<dbReference type="GO" id="GO:0003688">
    <property type="term" value="F:DNA replication origin binding"/>
    <property type="evidence" value="ECO:0007669"/>
    <property type="project" value="UniProtKB-UniRule"/>
</dbReference>
<gene>
    <name evidence="7 12" type="primary">dnaA</name>
    <name evidence="12" type="ORF">MRX98_09055</name>
</gene>
<evidence type="ECO:0000256" key="4">
    <source>
        <dbReference type="ARBA" id="ARBA00022840"/>
    </source>
</evidence>
<feature type="binding site" evidence="7">
    <location>
        <position position="160"/>
    </location>
    <ligand>
        <name>ATP</name>
        <dbReference type="ChEBI" id="CHEBI:30616"/>
    </ligand>
</feature>
<dbReference type="PRINTS" id="PR00051">
    <property type="entry name" value="DNAA"/>
</dbReference>
<dbReference type="CDD" id="cd00009">
    <property type="entry name" value="AAA"/>
    <property type="match status" value="1"/>
</dbReference>
<name>A0AA41UKR5_9BACT</name>
<dbReference type="InterPro" id="IPR010921">
    <property type="entry name" value="Trp_repressor/repl_initiator"/>
</dbReference>
<dbReference type="HAMAP" id="MF_00377">
    <property type="entry name" value="DnaA_bact"/>
    <property type="match status" value="1"/>
</dbReference>
<dbReference type="PANTHER" id="PTHR30050:SF2">
    <property type="entry name" value="CHROMOSOMAL REPLICATION INITIATOR PROTEIN DNAA"/>
    <property type="match status" value="1"/>
</dbReference>
<dbReference type="GO" id="GO:0008289">
    <property type="term" value="F:lipid binding"/>
    <property type="evidence" value="ECO:0007669"/>
    <property type="project" value="UniProtKB-KW"/>
</dbReference>
<feature type="region of interest" description="Domain I, interacts with DnaA modulators" evidence="7">
    <location>
        <begin position="1"/>
        <end position="90"/>
    </location>
</feature>
<comment type="caution">
    <text evidence="7">Lacks conserved residue(s) required for the propagation of feature annotation.</text>
</comment>
<dbReference type="SMART" id="SM00760">
    <property type="entry name" value="Bac_DnaA_C"/>
    <property type="match status" value="1"/>
</dbReference>
<evidence type="ECO:0000256" key="6">
    <source>
        <dbReference type="ARBA" id="ARBA00023125"/>
    </source>
</evidence>
<comment type="subcellular location">
    <subcellularLocation>
        <location evidence="7">Cytoplasm</location>
    </subcellularLocation>
</comment>
<evidence type="ECO:0000313" key="13">
    <source>
        <dbReference type="Proteomes" id="UP001165427"/>
    </source>
</evidence>
<evidence type="ECO:0000313" key="12">
    <source>
        <dbReference type="EMBL" id="MCJ8500716.1"/>
    </source>
</evidence>
<feature type="region of interest" description="Domain IV, binds dsDNA" evidence="7">
    <location>
        <begin position="334"/>
        <end position="454"/>
    </location>
</feature>
<reference evidence="12" key="1">
    <citation type="submission" date="2022-04" db="EMBL/GenBank/DDBJ databases">
        <title>Desulfatitalea alkaliphila sp. nov., a novel anaerobic sulfate-reducing bacterium isolated from terrestrial mud volcano, Taman Peninsula, Russia.</title>
        <authorList>
            <person name="Khomyakova M.A."/>
            <person name="Merkel A.Y."/>
            <person name="Slobodkin A.I."/>
        </authorList>
    </citation>
    <scope>NUCLEOTIDE SEQUENCE</scope>
    <source>
        <strain evidence="12">M08but</strain>
    </source>
</reference>
<keyword evidence="5 7" id="KW-0446">Lipid-binding</keyword>
<keyword evidence="13" id="KW-1185">Reference proteome</keyword>
<dbReference type="CDD" id="cd06571">
    <property type="entry name" value="Bac_DnaA_C"/>
    <property type="match status" value="1"/>
</dbReference>
<dbReference type="InterPro" id="IPR027417">
    <property type="entry name" value="P-loop_NTPase"/>
</dbReference>
<dbReference type="GO" id="GO:0006275">
    <property type="term" value="P:regulation of DNA replication"/>
    <property type="evidence" value="ECO:0007669"/>
    <property type="project" value="UniProtKB-UniRule"/>
</dbReference>
<keyword evidence="1 7" id="KW-0963">Cytoplasm</keyword>
<evidence type="ECO:0000256" key="2">
    <source>
        <dbReference type="ARBA" id="ARBA00022705"/>
    </source>
</evidence>
<comment type="function">
    <text evidence="7 9">Plays an essential role in the initiation and regulation of chromosomal replication. ATP-DnaA binds to the origin of replication (oriC) to initiate formation of the DNA replication initiation complex once per cell cycle. Binds the DnaA box (a 9 base pair repeat at the origin) and separates the double-stranded (ds)DNA. Forms a right-handed helical filament on oriC DNA; dsDNA binds to the exterior of the filament while single-stranded (ss)DNA is stabiized in the filament's interior. The ATP-DnaA-oriC complex binds and stabilizes one strand of the AT-rich DNA unwinding element (DUE), permitting loading of DNA polymerase. After initiation quickly degrades to an ADP-DnaA complex that is not apt for DNA replication. Binds acidic phospholipids.</text>
</comment>
<organism evidence="12 13">
    <name type="scientific">Desulfatitalea alkaliphila</name>
    <dbReference type="NCBI Taxonomy" id="2929485"/>
    <lineage>
        <taxon>Bacteria</taxon>
        <taxon>Pseudomonadati</taxon>
        <taxon>Thermodesulfobacteriota</taxon>
        <taxon>Desulfobacteria</taxon>
        <taxon>Desulfobacterales</taxon>
        <taxon>Desulfosarcinaceae</taxon>
        <taxon>Desulfatitalea</taxon>
    </lineage>
</organism>
<evidence type="ECO:0000256" key="1">
    <source>
        <dbReference type="ARBA" id="ARBA00022490"/>
    </source>
</evidence>
<dbReference type="AlphaFoldDB" id="A0AA41UKR5"/>
<keyword evidence="2 7" id="KW-0235">DNA replication</keyword>
<dbReference type="Gene3D" id="1.10.1750.10">
    <property type="match status" value="1"/>
</dbReference>
<dbReference type="InterPro" id="IPR038454">
    <property type="entry name" value="DnaA_N_sf"/>
</dbReference>
<evidence type="ECO:0000256" key="8">
    <source>
        <dbReference type="NCBIfam" id="TIGR00362"/>
    </source>
</evidence>
<accession>A0AA41UKR5</accession>
<dbReference type="Pfam" id="PF11638">
    <property type="entry name" value="DnaA_N"/>
    <property type="match status" value="1"/>
</dbReference>
<dbReference type="SUPFAM" id="SSF48295">
    <property type="entry name" value="TrpR-like"/>
    <property type="match status" value="1"/>
</dbReference>